<reference evidence="6" key="1">
    <citation type="journal article" date="2019" name="Int. J. Syst. Evol. Microbiol.">
        <title>The Global Catalogue of Microorganisms (GCM) 10K type strain sequencing project: providing services to taxonomists for standard genome sequencing and annotation.</title>
        <authorList>
            <consortium name="The Broad Institute Genomics Platform"/>
            <consortium name="The Broad Institute Genome Sequencing Center for Infectious Disease"/>
            <person name="Wu L."/>
            <person name="Ma J."/>
        </authorList>
    </citation>
    <scope>NUCLEOTIDE SEQUENCE [LARGE SCALE GENOMIC DNA]</scope>
    <source>
        <strain evidence="6">CGMCC 1.16326</strain>
    </source>
</reference>
<evidence type="ECO:0000256" key="2">
    <source>
        <dbReference type="ARBA" id="ARBA00022448"/>
    </source>
</evidence>
<keyword evidence="2" id="KW-0813">Transport</keyword>
<accession>A0ABW0H955</accession>
<dbReference type="RefSeq" id="WP_377007290.1">
    <property type="nucleotide sequence ID" value="NZ_JBHSLV010000011.1"/>
</dbReference>
<dbReference type="Pfam" id="PF01547">
    <property type="entry name" value="SBP_bac_1"/>
    <property type="match status" value="1"/>
</dbReference>
<dbReference type="EMBL" id="JBHSLV010000011">
    <property type="protein sequence ID" value="MFC5392499.1"/>
    <property type="molecule type" value="Genomic_DNA"/>
</dbReference>
<sequence>MATITKRSFLKTSLCAGIGAGVGMYWGAANAQKAASLTMTSWGSPAEIAAFNAQIERYKARNPNVAIKLEVVPSGQYYQQLDTRFAGKQAPDIFRAQYQRIGRYGQSGAAIDLSQYLDAGFGQDFLPSVWRASTIKGKPHALPHHTDTFALFYNAEIFEACGIEAPKSLDKSWTWQEFIGAAKLAKEKAGLNYAFAMNWQNSNAYRWLMYLYQHGGQLLDNELKGPQINTKEAAETVAWTQSWFKDGLVPPNTSLKSSEPVQNLFATGKIAMLLHGDWQIPFIQEQARFKWGVIYLPRDVAMAADLGGNALAVSRDSKSPDVAADFVKFMVAEEAMREFVTKAQFLPVRKSLKEKGLVYDIRNEEMKVFLEQSATVPEHLVSTIVLPTWDRFNAKLADELELAFTSGQSPTATVANIEKHVRSTLLV</sequence>
<evidence type="ECO:0000256" key="4">
    <source>
        <dbReference type="ARBA" id="ARBA00022764"/>
    </source>
</evidence>
<evidence type="ECO:0000256" key="3">
    <source>
        <dbReference type="ARBA" id="ARBA00022729"/>
    </source>
</evidence>
<dbReference type="PANTHER" id="PTHR30061:SF50">
    <property type="entry name" value="MALTOSE_MALTODEXTRIN-BINDING PERIPLASMIC PROTEIN"/>
    <property type="match status" value="1"/>
</dbReference>
<keyword evidence="3" id="KW-0732">Signal</keyword>
<comment type="caution">
    <text evidence="5">The sequence shown here is derived from an EMBL/GenBank/DDBJ whole genome shotgun (WGS) entry which is preliminary data.</text>
</comment>
<dbReference type="PROSITE" id="PS51318">
    <property type="entry name" value="TAT"/>
    <property type="match status" value="1"/>
</dbReference>
<gene>
    <name evidence="5" type="ORF">ACFPPC_07575</name>
</gene>
<comment type="similarity">
    <text evidence="1">Belongs to the bacterial solute-binding protein 1 family.</text>
</comment>
<proteinExistence type="inferred from homology"/>
<dbReference type="Gene3D" id="3.40.190.10">
    <property type="entry name" value="Periplasmic binding protein-like II"/>
    <property type="match status" value="1"/>
</dbReference>
<dbReference type="SUPFAM" id="SSF53850">
    <property type="entry name" value="Periplasmic binding protein-like II"/>
    <property type="match status" value="1"/>
</dbReference>
<dbReference type="InterPro" id="IPR006311">
    <property type="entry name" value="TAT_signal"/>
</dbReference>
<evidence type="ECO:0000313" key="6">
    <source>
        <dbReference type="Proteomes" id="UP001596104"/>
    </source>
</evidence>
<protein>
    <submittedName>
        <fullName evidence="5">ABC transporter substrate-binding protein</fullName>
    </submittedName>
</protein>
<dbReference type="InterPro" id="IPR006059">
    <property type="entry name" value="SBP"/>
</dbReference>
<dbReference type="CDD" id="cd13585">
    <property type="entry name" value="PBP2_TMBP_like"/>
    <property type="match status" value="1"/>
</dbReference>
<organism evidence="5 6">
    <name type="scientific">Bosea vestrisii</name>
    <dbReference type="NCBI Taxonomy" id="151416"/>
    <lineage>
        <taxon>Bacteria</taxon>
        <taxon>Pseudomonadati</taxon>
        <taxon>Pseudomonadota</taxon>
        <taxon>Alphaproteobacteria</taxon>
        <taxon>Hyphomicrobiales</taxon>
        <taxon>Boseaceae</taxon>
        <taxon>Bosea</taxon>
    </lineage>
</organism>
<dbReference type="Proteomes" id="UP001596104">
    <property type="component" value="Unassembled WGS sequence"/>
</dbReference>
<name>A0ABW0H955_9HYPH</name>
<evidence type="ECO:0000256" key="1">
    <source>
        <dbReference type="ARBA" id="ARBA00008520"/>
    </source>
</evidence>
<dbReference type="PANTHER" id="PTHR30061">
    <property type="entry name" value="MALTOSE-BINDING PERIPLASMIC PROTEIN"/>
    <property type="match status" value="1"/>
</dbReference>
<keyword evidence="4" id="KW-0574">Periplasm</keyword>
<keyword evidence="6" id="KW-1185">Reference proteome</keyword>
<evidence type="ECO:0000313" key="5">
    <source>
        <dbReference type="EMBL" id="MFC5392499.1"/>
    </source>
</evidence>